<evidence type="ECO:0000256" key="4">
    <source>
        <dbReference type="ARBA" id="ARBA00021023"/>
    </source>
</evidence>
<keyword evidence="5" id="KW-0413">Isomerase</keyword>
<dbReference type="GO" id="GO:0004034">
    <property type="term" value="F:aldose 1-epimerase activity"/>
    <property type="evidence" value="ECO:0007669"/>
    <property type="project" value="UniProtKB-EC"/>
</dbReference>
<evidence type="ECO:0000256" key="2">
    <source>
        <dbReference type="ARBA" id="ARBA00004947"/>
    </source>
</evidence>
<dbReference type="HOGENOM" id="CLU_031753_2_1_1"/>
<accession>T1HPP3</accession>
<dbReference type="STRING" id="13249.T1HPP3"/>
<dbReference type="InterPro" id="IPR008183">
    <property type="entry name" value="Aldose_1/G6P_1-epimerase"/>
</dbReference>
<dbReference type="InterPro" id="IPR014718">
    <property type="entry name" value="GH-type_carb-bd"/>
</dbReference>
<dbReference type="GO" id="GO:0006006">
    <property type="term" value="P:glucose metabolic process"/>
    <property type="evidence" value="ECO:0007669"/>
    <property type="project" value="TreeGrafter"/>
</dbReference>
<dbReference type="PANTHER" id="PTHR10091">
    <property type="entry name" value="ALDOSE-1-EPIMERASE"/>
    <property type="match status" value="1"/>
</dbReference>
<organism evidence="9 10">
    <name type="scientific">Rhodnius prolixus</name>
    <name type="common">Triatomid bug</name>
    <dbReference type="NCBI Taxonomy" id="13249"/>
    <lineage>
        <taxon>Eukaryota</taxon>
        <taxon>Metazoa</taxon>
        <taxon>Ecdysozoa</taxon>
        <taxon>Arthropoda</taxon>
        <taxon>Hexapoda</taxon>
        <taxon>Insecta</taxon>
        <taxon>Pterygota</taxon>
        <taxon>Neoptera</taxon>
        <taxon>Paraneoptera</taxon>
        <taxon>Hemiptera</taxon>
        <taxon>Heteroptera</taxon>
        <taxon>Panheteroptera</taxon>
        <taxon>Cimicomorpha</taxon>
        <taxon>Reduviidae</taxon>
        <taxon>Triatominae</taxon>
        <taxon>Rhodnius</taxon>
    </lineage>
</organism>
<evidence type="ECO:0000256" key="7">
    <source>
        <dbReference type="ARBA" id="ARBA00032729"/>
    </source>
</evidence>
<comment type="function">
    <text evidence="8">Mutarotase that catalyzes the interconversion of beta-D-galactose and alpha-D-galactose during galactose metabolism. Beta-D-galactose is metabolized in the liver into glucose 1-phosphate, the primary metabolic fuel, by the action of four enzymes that constitute the Leloir pathway: GALM, GALK1 (galactokinase), GALT (galactose-1-phosphate uridylyltransferase) and GALE (UDP-galactose-4'-epimerase). Involved in the maintenance of the equilibrium between the beta- and alpha-anomers of galactose, therefore ensuring a sufficient supply of the alpha-anomer for GALK1. Also active on D-glucose although shows a preference for galactose over glucose.</text>
</comment>
<protein>
    <recommendedName>
        <fullName evidence="4">Galactose mutarotase</fullName>
    </recommendedName>
    <alternativeName>
        <fullName evidence="7">Aldose 1-epimerase</fullName>
    </alternativeName>
</protein>
<evidence type="ECO:0000256" key="3">
    <source>
        <dbReference type="ARBA" id="ARBA00006206"/>
    </source>
</evidence>
<dbReference type="EnsemblMetazoa" id="RPRC006017-RA">
    <property type="protein sequence ID" value="RPRC006017-PA"/>
    <property type="gene ID" value="RPRC006017"/>
</dbReference>
<dbReference type="OMA" id="NWATYQF"/>
<comment type="similarity">
    <text evidence="3">Belongs to the aldose epimerase family.</text>
</comment>
<evidence type="ECO:0000313" key="10">
    <source>
        <dbReference type="Proteomes" id="UP000015103"/>
    </source>
</evidence>
<name>T1HPP3_RHOPR</name>
<dbReference type="eggNOG" id="KOG1604">
    <property type="taxonomic scope" value="Eukaryota"/>
</dbReference>
<evidence type="ECO:0000313" key="9">
    <source>
        <dbReference type="EnsemblMetazoa" id="RPRC006017-PA"/>
    </source>
</evidence>
<dbReference type="AlphaFoldDB" id="T1HPP3"/>
<dbReference type="VEuPathDB" id="VectorBase:RPRC006017"/>
<evidence type="ECO:0000256" key="5">
    <source>
        <dbReference type="ARBA" id="ARBA00023235"/>
    </source>
</evidence>
<comment type="catalytic activity">
    <reaction evidence="1">
        <text>alpha-D-galactose = beta-D-galactose</text>
        <dbReference type="Rhea" id="RHEA:28675"/>
        <dbReference type="ChEBI" id="CHEBI:27667"/>
        <dbReference type="ChEBI" id="CHEBI:28061"/>
        <dbReference type="EC" id="5.1.3.3"/>
    </reaction>
    <physiologicalReaction direction="right-to-left" evidence="1">
        <dbReference type="Rhea" id="RHEA:28677"/>
    </physiologicalReaction>
</comment>
<dbReference type="EMBL" id="ACPB03008273">
    <property type="status" value="NOT_ANNOTATED_CDS"/>
    <property type="molecule type" value="Genomic_DNA"/>
</dbReference>
<dbReference type="GO" id="GO:0033499">
    <property type="term" value="P:galactose catabolic process via UDP-galactose, Leloir pathway"/>
    <property type="evidence" value="ECO:0007669"/>
    <property type="project" value="TreeGrafter"/>
</dbReference>
<dbReference type="GO" id="GO:0030246">
    <property type="term" value="F:carbohydrate binding"/>
    <property type="evidence" value="ECO:0007669"/>
    <property type="project" value="InterPro"/>
</dbReference>
<evidence type="ECO:0000256" key="1">
    <source>
        <dbReference type="ARBA" id="ARBA00001712"/>
    </source>
</evidence>
<proteinExistence type="inferred from homology"/>
<evidence type="ECO:0000256" key="8">
    <source>
        <dbReference type="ARBA" id="ARBA00045743"/>
    </source>
</evidence>
<dbReference type="PANTHER" id="PTHR10091:SF0">
    <property type="entry name" value="GALACTOSE MUTAROTASE"/>
    <property type="match status" value="1"/>
</dbReference>
<keyword evidence="10" id="KW-1185">Reference proteome</keyword>
<dbReference type="Proteomes" id="UP000015103">
    <property type="component" value="Unassembled WGS sequence"/>
</dbReference>
<dbReference type="SUPFAM" id="SSF74650">
    <property type="entry name" value="Galactose mutarotase-like"/>
    <property type="match status" value="1"/>
</dbReference>
<dbReference type="CDD" id="cd09019">
    <property type="entry name" value="galactose_mutarotase_like"/>
    <property type="match status" value="1"/>
</dbReference>
<comment type="pathway">
    <text evidence="2">Carbohydrate metabolism; galactose metabolism.</text>
</comment>
<evidence type="ECO:0000256" key="6">
    <source>
        <dbReference type="ARBA" id="ARBA00023277"/>
    </source>
</evidence>
<dbReference type="UniPathway" id="UPA00214"/>
<sequence length="379" mass="42086">IDEPTESTKQVVKRYTFINSKNTAIQVINYGATVISISVADKNGHFSDVILGFDKIEDYQSETNPYFGGTLGRFSSIISDGTFKLGSEEFYLSQNSGQNHVLGGCYGFDKRRFISLIKTLLVIMTYVSMDVEEGYPGILMVQTEFSLTKNNSFIVHTKATSSKPTIIGLSNNLIFNLAGHGTGPTGLKQHSLIVNADKFVKTDFDTGVPTGELQNVGATFYDLRVPRPLSKAIVKAPGGGYDQTFCLTKGLQRHSVSFATRLVHPESGRFLEIQTDQPGLHVYTCNRLPNPDPTFHLIRLAICLNLLLIYTEAEVEEMFGQKLIEGKSGCMYRNHGGILLMPQEYPDAPRFPQFPSVLLQPSKEYSRTTIYRFGIVPLP</sequence>
<dbReference type="Pfam" id="PF01263">
    <property type="entry name" value="Aldose_epim"/>
    <property type="match status" value="1"/>
</dbReference>
<dbReference type="InterPro" id="IPR011013">
    <property type="entry name" value="Gal_mutarotase_sf_dom"/>
</dbReference>
<dbReference type="Gene3D" id="2.70.98.10">
    <property type="match status" value="1"/>
</dbReference>
<reference evidence="9" key="1">
    <citation type="submission" date="2015-05" db="UniProtKB">
        <authorList>
            <consortium name="EnsemblMetazoa"/>
        </authorList>
    </citation>
    <scope>IDENTIFICATION</scope>
</reference>
<keyword evidence="6" id="KW-0119">Carbohydrate metabolism</keyword>
<dbReference type="InterPro" id="IPR047215">
    <property type="entry name" value="Galactose_mutarotase-like"/>
</dbReference>
<dbReference type="InParanoid" id="T1HPP3"/>